<dbReference type="EC" id="3.2.1.52" evidence="1"/>
<accession>A0ACC7P585</accession>
<sequence>MMNGDKKDTSASASGRERADWTLRQKLGQMVMCGFDGTAPTEGILRLIREYRLGGIIYFRRNIGRAAEVAELSRRLREANDALGGPPLWIAVDQEGGMVARVDREVALAPGNMALGAAGKPELTYEAARISGVELRQMGINLNFAPCVDVNNNPANPVVGVRSFGENPELVASLGAAAARGYQEVGVSACAKHFPGHGDTAADSHHELPLVPHSRERLEQVELPPFRSAILAGVDAIMTAHVRFPACDPGGVPATLSPAILGGLLRKELGYKGVIVTDCLEMNAISQTVGVGRGAVLAVAAGADMVLVSHREDRQVEALEALYTAVESGELPMARIDEAVGRILRAKIWREEVWRQTEAAGVRLVGDEASCRWVEETAERCVTLVRAEPGALPLRADAPTLVVWPEVRRSTEVDEVIPQELTLGWALAPYVADVCEMVIGTEPTAAEQAAVLAAARGGRLQIVAGVYNAAFALGQASLVQALAALPGATVTAVALRNPYDLLAMPQVHAYAACYENRPPMLLAAAKVLAGRVPPQGRLPVSLSAEYPAGWGMDSLQ</sequence>
<keyword evidence="1" id="KW-0326">Glycosidase</keyword>
<organism evidence="1 2">
    <name type="scientific">Paenibacillus mesotrionivorans</name>
    <dbReference type="NCBI Taxonomy" id="3160968"/>
    <lineage>
        <taxon>Bacteria</taxon>
        <taxon>Bacillati</taxon>
        <taxon>Bacillota</taxon>
        <taxon>Bacilli</taxon>
        <taxon>Bacillales</taxon>
        <taxon>Paenibacillaceae</taxon>
        <taxon>Paenibacillus</taxon>
    </lineage>
</organism>
<dbReference type="EMBL" id="JBJURJ010000027">
    <property type="protein sequence ID" value="MFM9332218.1"/>
    <property type="molecule type" value="Genomic_DNA"/>
</dbReference>
<name>A0ACC7P585_9BACL</name>
<evidence type="ECO:0000313" key="2">
    <source>
        <dbReference type="Proteomes" id="UP001631969"/>
    </source>
</evidence>
<keyword evidence="2" id="KW-1185">Reference proteome</keyword>
<protein>
    <submittedName>
        <fullName evidence="1">Beta-N-acetylhexosaminidase</fullName>
        <ecNumber evidence="1">3.2.1.52</ecNumber>
    </submittedName>
</protein>
<comment type="caution">
    <text evidence="1">The sequence shown here is derived from an EMBL/GenBank/DDBJ whole genome shotgun (WGS) entry which is preliminary data.</text>
</comment>
<evidence type="ECO:0000313" key="1">
    <source>
        <dbReference type="EMBL" id="MFM9332218.1"/>
    </source>
</evidence>
<dbReference type="Proteomes" id="UP001631969">
    <property type="component" value="Unassembled WGS sequence"/>
</dbReference>
<keyword evidence="1" id="KW-0378">Hydrolase</keyword>
<proteinExistence type="predicted"/>
<gene>
    <name evidence="1" type="primary">nagZ</name>
    <name evidence="1" type="ORF">ACI1P1_28385</name>
</gene>
<reference evidence="1" key="1">
    <citation type="submission" date="2024-12" db="EMBL/GenBank/DDBJ databases">
        <authorList>
            <person name="Wu N."/>
        </authorList>
    </citation>
    <scope>NUCLEOTIDE SEQUENCE</scope>
    <source>
        <strain evidence="1">P15</strain>
    </source>
</reference>